<keyword evidence="2" id="KW-1185">Reference proteome</keyword>
<dbReference type="EMBL" id="QUNO01000001">
    <property type="protein sequence ID" value="REH55237.1"/>
    <property type="molecule type" value="Genomic_DNA"/>
</dbReference>
<comment type="caution">
    <text evidence="1">The sequence shown here is derived from an EMBL/GenBank/DDBJ whole genome shotgun (WGS) entry which is preliminary data.</text>
</comment>
<evidence type="ECO:0000313" key="1">
    <source>
        <dbReference type="EMBL" id="REH55237.1"/>
    </source>
</evidence>
<sequence>MGEWTVKWSRWEGFFRAKNYMSDIPADVPLLSDGLAQLLITYHSTNAGLTGSGGRLKSDNPAEFSYKEVSKFANDLFAGIFDNGHKISDMVKKLTEDDLDRFRRFVAWAARTHWAQNNVYRLIPMDEVPQNADE</sequence>
<gene>
    <name evidence="1" type="ORF">BCF44_101254</name>
</gene>
<evidence type="ECO:0000313" key="2">
    <source>
        <dbReference type="Proteomes" id="UP000256269"/>
    </source>
</evidence>
<proteinExistence type="predicted"/>
<reference evidence="1 2" key="1">
    <citation type="submission" date="2018-08" db="EMBL/GenBank/DDBJ databases">
        <title>Genomic Encyclopedia of Archaeal and Bacterial Type Strains, Phase II (KMG-II): from individual species to whole genera.</title>
        <authorList>
            <person name="Goeker M."/>
        </authorList>
    </citation>
    <scope>NUCLEOTIDE SEQUENCE [LARGE SCALE GENOMIC DNA]</scope>
    <source>
        <strain evidence="1 2">DSM 45791</strain>
    </source>
</reference>
<dbReference type="Proteomes" id="UP000256269">
    <property type="component" value="Unassembled WGS sequence"/>
</dbReference>
<protein>
    <submittedName>
        <fullName evidence="1">Uncharacterized protein</fullName>
    </submittedName>
</protein>
<dbReference type="AlphaFoldDB" id="A0A3E0I9A6"/>
<name>A0A3E0I9A6_9PSEU</name>
<organism evidence="1 2">
    <name type="scientific">Kutzneria buriramensis</name>
    <dbReference type="NCBI Taxonomy" id="1045776"/>
    <lineage>
        <taxon>Bacteria</taxon>
        <taxon>Bacillati</taxon>
        <taxon>Actinomycetota</taxon>
        <taxon>Actinomycetes</taxon>
        <taxon>Pseudonocardiales</taxon>
        <taxon>Pseudonocardiaceae</taxon>
        <taxon>Kutzneria</taxon>
    </lineage>
</organism>
<accession>A0A3E0I9A6</accession>